<evidence type="ECO:0000256" key="1">
    <source>
        <dbReference type="SAM" id="MobiDB-lite"/>
    </source>
</evidence>
<feature type="compositionally biased region" description="Basic and acidic residues" evidence="1">
    <location>
        <begin position="85"/>
        <end position="101"/>
    </location>
</feature>
<accession>A0A091DJF1</accession>
<proteinExistence type="predicted"/>
<evidence type="ECO:0000313" key="3">
    <source>
        <dbReference type="Proteomes" id="UP000028990"/>
    </source>
</evidence>
<organism evidence="2 3">
    <name type="scientific">Fukomys damarensis</name>
    <name type="common">Damaraland mole rat</name>
    <name type="synonym">Cryptomys damarensis</name>
    <dbReference type="NCBI Taxonomy" id="885580"/>
    <lineage>
        <taxon>Eukaryota</taxon>
        <taxon>Metazoa</taxon>
        <taxon>Chordata</taxon>
        <taxon>Craniata</taxon>
        <taxon>Vertebrata</taxon>
        <taxon>Euteleostomi</taxon>
        <taxon>Mammalia</taxon>
        <taxon>Eutheria</taxon>
        <taxon>Euarchontoglires</taxon>
        <taxon>Glires</taxon>
        <taxon>Rodentia</taxon>
        <taxon>Hystricomorpha</taxon>
        <taxon>Bathyergidae</taxon>
        <taxon>Fukomys</taxon>
    </lineage>
</organism>
<sequence>MKGKEVAKESDKERPGEWQRTGDEVSEKPTQDSAEATGASYLGQEPEKLRRWRKLVTFASAHLIGNLGLSSSVIRWQRRHRVVRKEEMEKTRRQCTSRHEYVMGSNKPEPSPAPRQELRVI</sequence>
<feature type="compositionally biased region" description="Basic and acidic residues" evidence="1">
    <location>
        <begin position="1"/>
        <end position="30"/>
    </location>
</feature>
<dbReference type="AlphaFoldDB" id="A0A091DJF1"/>
<reference evidence="2 3" key="1">
    <citation type="submission" date="2013-11" db="EMBL/GenBank/DDBJ databases">
        <title>The Damaraland mole rat (Fukomys damarensis) genome and evolution of African mole rats.</title>
        <authorList>
            <person name="Gladyshev V.N."/>
            <person name="Fang X."/>
        </authorList>
    </citation>
    <scope>NUCLEOTIDE SEQUENCE [LARGE SCALE GENOMIC DNA]</scope>
    <source>
        <tissue evidence="2">Liver</tissue>
    </source>
</reference>
<feature type="region of interest" description="Disordered" evidence="1">
    <location>
        <begin position="1"/>
        <end position="44"/>
    </location>
</feature>
<dbReference type="EMBL" id="KN122191">
    <property type="protein sequence ID" value="KFO32224.1"/>
    <property type="molecule type" value="Genomic_DNA"/>
</dbReference>
<gene>
    <name evidence="2" type="ORF">H920_06327</name>
</gene>
<name>A0A091DJF1_FUKDA</name>
<keyword evidence="3" id="KW-1185">Reference proteome</keyword>
<feature type="region of interest" description="Disordered" evidence="1">
    <location>
        <begin position="85"/>
        <end position="121"/>
    </location>
</feature>
<dbReference type="Proteomes" id="UP000028990">
    <property type="component" value="Unassembled WGS sequence"/>
</dbReference>
<protein>
    <submittedName>
        <fullName evidence="2">Uncharacterized protein</fullName>
    </submittedName>
</protein>
<evidence type="ECO:0000313" key="2">
    <source>
        <dbReference type="EMBL" id="KFO32224.1"/>
    </source>
</evidence>